<protein>
    <recommendedName>
        <fullName evidence="3">RHS repeat protein</fullName>
    </recommendedName>
</protein>
<dbReference type="Gene3D" id="2.180.10.10">
    <property type="entry name" value="RHS repeat-associated core"/>
    <property type="match status" value="1"/>
</dbReference>
<evidence type="ECO:0000313" key="2">
    <source>
        <dbReference type="Proteomes" id="UP000645612"/>
    </source>
</evidence>
<dbReference type="RefSeq" id="WP_198114374.1">
    <property type="nucleotide sequence ID" value="NZ_JAEDXG010000312.1"/>
</dbReference>
<dbReference type="NCBIfam" id="TIGR01643">
    <property type="entry name" value="YD_repeat_2x"/>
    <property type="match status" value="4"/>
</dbReference>
<dbReference type="PANTHER" id="PTHR32305:SF15">
    <property type="entry name" value="PROTEIN RHSA-RELATED"/>
    <property type="match status" value="1"/>
</dbReference>
<proteinExistence type="predicted"/>
<dbReference type="Pfam" id="PF05593">
    <property type="entry name" value="RHS_repeat"/>
    <property type="match status" value="1"/>
</dbReference>
<dbReference type="EMBL" id="JAEDXG010000312">
    <property type="protein sequence ID" value="MBH9702897.1"/>
    <property type="molecule type" value="Genomic_DNA"/>
</dbReference>
<organism evidence="1 2">
    <name type="scientific">Burkholderia cepacia</name>
    <name type="common">Pseudomonas cepacia</name>
    <dbReference type="NCBI Taxonomy" id="292"/>
    <lineage>
        <taxon>Bacteria</taxon>
        <taxon>Pseudomonadati</taxon>
        <taxon>Pseudomonadota</taxon>
        <taxon>Betaproteobacteria</taxon>
        <taxon>Burkholderiales</taxon>
        <taxon>Burkholderiaceae</taxon>
        <taxon>Burkholderia</taxon>
        <taxon>Burkholderia cepacia complex</taxon>
    </lineage>
</organism>
<accession>A0A8I1DT69</accession>
<gene>
    <name evidence="1" type="ORF">JAO13_41495</name>
</gene>
<dbReference type="PANTHER" id="PTHR32305">
    <property type="match status" value="1"/>
</dbReference>
<evidence type="ECO:0008006" key="3">
    <source>
        <dbReference type="Google" id="ProtNLM"/>
    </source>
</evidence>
<reference evidence="1" key="1">
    <citation type="submission" date="2020-12" db="EMBL/GenBank/DDBJ databases">
        <title>Burkholderia cepacia complex in Mexico.</title>
        <authorList>
            <person name="Estrada P."/>
        </authorList>
    </citation>
    <scope>NUCLEOTIDE SEQUENCE</scope>
    <source>
        <strain evidence="1">871</strain>
    </source>
</reference>
<sequence>PLGNKTEYAYNPMGLPIGITDASGKTKQLKYNANGQLTRYVDCSGNASQWAYDERGQLVQFTDAAGNITRYRYEAGQLAAIRHADNSEEHFERDAEGRLLTHVDALGRRTEW</sequence>
<feature type="non-terminal residue" evidence="1">
    <location>
        <position position="112"/>
    </location>
</feature>
<dbReference type="Proteomes" id="UP000645612">
    <property type="component" value="Unassembled WGS sequence"/>
</dbReference>
<evidence type="ECO:0000313" key="1">
    <source>
        <dbReference type="EMBL" id="MBH9702897.1"/>
    </source>
</evidence>
<dbReference type="InterPro" id="IPR050708">
    <property type="entry name" value="T6SS_VgrG/RHS"/>
</dbReference>
<feature type="non-terminal residue" evidence="1">
    <location>
        <position position="1"/>
    </location>
</feature>
<name>A0A8I1DT69_BURCE</name>
<comment type="caution">
    <text evidence="1">The sequence shown here is derived from an EMBL/GenBank/DDBJ whole genome shotgun (WGS) entry which is preliminary data.</text>
</comment>
<dbReference type="AlphaFoldDB" id="A0A8I1DT69"/>
<dbReference type="InterPro" id="IPR031325">
    <property type="entry name" value="RHS_repeat"/>
</dbReference>
<dbReference type="InterPro" id="IPR006530">
    <property type="entry name" value="YD"/>
</dbReference>